<dbReference type="OrthoDB" id="3254362at2"/>
<comment type="caution">
    <text evidence="2">The sequence shown here is derived from an EMBL/GenBank/DDBJ whole genome shotgun (WGS) entry which is preliminary data.</text>
</comment>
<proteinExistence type="predicted"/>
<protein>
    <submittedName>
        <fullName evidence="2">Uncharacterized protein</fullName>
    </submittedName>
</protein>
<sequence>MSGAGAETGEDWTARRREAAAEQERRLQERKRVESARAQAIIDAFLARAATDAVPPVPLVVRGRRGGQARTSLTGWYLKTDGSVAVSTQGGFYVLIQDLSFLERMRGYTPPPTDPPLIVGEGGGDGETIDMDAALARHLKS</sequence>
<organism evidence="2 3">
    <name type="scientific">Salana multivorans</name>
    <dbReference type="NCBI Taxonomy" id="120377"/>
    <lineage>
        <taxon>Bacteria</taxon>
        <taxon>Bacillati</taxon>
        <taxon>Actinomycetota</taxon>
        <taxon>Actinomycetes</taxon>
        <taxon>Micrococcales</taxon>
        <taxon>Beutenbergiaceae</taxon>
        <taxon>Salana</taxon>
    </lineage>
</organism>
<reference evidence="2 3" key="1">
    <citation type="submission" date="2018-11" db="EMBL/GenBank/DDBJ databases">
        <title>Sequencing the genomes of 1000 actinobacteria strains.</title>
        <authorList>
            <person name="Klenk H.-P."/>
        </authorList>
    </citation>
    <scope>NUCLEOTIDE SEQUENCE [LARGE SCALE GENOMIC DNA]</scope>
    <source>
        <strain evidence="2 3">DSM 13521</strain>
    </source>
</reference>
<dbReference type="Proteomes" id="UP000275356">
    <property type="component" value="Unassembled WGS sequence"/>
</dbReference>
<dbReference type="EMBL" id="RKHQ01000001">
    <property type="protein sequence ID" value="ROR95641.1"/>
    <property type="molecule type" value="Genomic_DNA"/>
</dbReference>
<dbReference type="AlphaFoldDB" id="A0A3N2D785"/>
<dbReference type="RefSeq" id="WP_123737928.1">
    <property type="nucleotide sequence ID" value="NZ_CALFQU010000038.1"/>
</dbReference>
<name>A0A3N2D785_9MICO</name>
<feature type="region of interest" description="Disordered" evidence="1">
    <location>
        <begin position="1"/>
        <end position="33"/>
    </location>
</feature>
<gene>
    <name evidence="2" type="ORF">EDD28_0202</name>
</gene>
<feature type="compositionally biased region" description="Basic and acidic residues" evidence="1">
    <location>
        <begin position="12"/>
        <end position="33"/>
    </location>
</feature>
<evidence type="ECO:0000313" key="3">
    <source>
        <dbReference type="Proteomes" id="UP000275356"/>
    </source>
</evidence>
<evidence type="ECO:0000313" key="2">
    <source>
        <dbReference type="EMBL" id="ROR95641.1"/>
    </source>
</evidence>
<accession>A0A3N2D785</accession>
<evidence type="ECO:0000256" key="1">
    <source>
        <dbReference type="SAM" id="MobiDB-lite"/>
    </source>
</evidence>
<keyword evidence="3" id="KW-1185">Reference proteome</keyword>